<feature type="domain" description="Transposase IS204/IS1001/IS1096/IS1165 zinc-finger" evidence="3">
    <location>
        <begin position="34"/>
        <end position="78"/>
    </location>
</feature>
<evidence type="ECO:0000313" key="4">
    <source>
        <dbReference type="EMBL" id="KIQ93497.1"/>
    </source>
</evidence>
<dbReference type="PANTHER" id="PTHR33498">
    <property type="entry name" value="TRANSPOSASE FOR INSERTION SEQUENCE ELEMENT IS1557"/>
    <property type="match status" value="1"/>
</dbReference>
<feature type="domain" description="Transposase IS204/IS1001/IS1096/IS1165 helix-turn-helix" evidence="2">
    <location>
        <begin position="85"/>
        <end position="132"/>
    </location>
</feature>
<evidence type="ECO:0000259" key="2">
    <source>
        <dbReference type="Pfam" id="PF13542"/>
    </source>
</evidence>
<dbReference type="Pfam" id="PF01610">
    <property type="entry name" value="DDE_Tnp_ISL3"/>
    <property type="match status" value="1"/>
</dbReference>
<evidence type="ECO:0000259" key="1">
    <source>
        <dbReference type="Pfam" id="PF01610"/>
    </source>
</evidence>
<protein>
    <submittedName>
        <fullName evidence="4">Transposase</fullName>
    </submittedName>
</protein>
<dbReference type="PANTHER" id="PTHR33498:SF1">
    <property type="entry name" value="TRANSPOSASE FOR INSERTION SEQUENCE ELEMENT IS1557"/>
    <property type="match status" value="1"/>
</dbReference>
<sequence>MLSISLGLPEFKVIKQELLSYGYAIHVEKTETQERCPHCGFATSTVHDRRTRKVRDLAIFHQPVYLFVKVKRYRCWNCSRVFSASLESIQPNQHYTNRFCEYLYELCEGSAIQEVSRKHRIPYTTLERIYYSIASKKAKERQTAIEASSQEEMVLSLDEIAVKKGHQYETVLMDAKDGSVMGMHADRQCDSAINLLSQNILSKEMVQTVILDMWEPYHKAVRALFPSASIVIDKYHVVQKVTQALDQARKEFSPLKKARYLLLKGCEKLRKDQRRRLDDILEEYLVLSIAYYLKELFRDFYRTDGYNEAKERLEEWIKLAKQSPFASFQEAANTLERWKEPILSYFLCPYTNARIEGTNHKIKNIKRRAYGYRNLERFRLRVFLECTGNTTGSQAA</sequence>
<dbReference type="PATRIC" id="fig|404937.3.peg.2604"/>
<dbReference type="InterPro" id="IPR029261">
    <property type="entry name" value="Transposase_Znf"/>
</dbReference>
<gene>
    <name evidence="4" type="ORF">LH47_02414</name>
</gene>
<dbReference type="Proteomes" id="UP000032102">
    <property type="component" value="Unassembled WGS sequence"/>
</dbReference>
<dbReference type="InterPro" id="IPR047951">
    <property type="entry name" value="Transpos_ISL3"/>
</dbReference>
<feature type="domain" description="Transposase IS204/IS1001/IS1096/IS1165 DDE" evidence="1">
    <location>
        <begin position="155"/>
        <end position="382"/>
    </location>
</feature>
<dbReference type="EMBL" id="JXTH01000060">
    <property type="protein sequence ID" value="KIQ93497.1"/>
    <property type="molecule type" value="Genomic_DNA"/>
</dbReference>
<evidence type="ECO:0000313" key="5">
    <source>
        <dbReference type="Proteomes" id="UP000032102"/>
    </source>
</evidence>
<evidence type="ECO:0000259" key="3">
    <source>
        <dbReference type="Pfam" id="PF14690"/>
    </source>
</evidence>
<dbReference type="InterPro" id="IPR002560">
    <property type="entry name" value="Transposase_DDE"/>
</dbReference>
<dbReference type="InterPro" id="IPR032877">
    <property type="entry name" value="Transposase_HTH"/>
</dbReference>
<organism evidence="4 5">
    <name type="scientific">Anoxybacillus thermarum</name>
    <dbReference type="NCBI Taxonomy" id="404937"/>
    <lineage>
        <taxon>Bacteria</taxon>
        <taxon>Bacillati</taxon>
        <taxon>Bacillota</taxon>
        <taxon>Bacilli</taxon>
        <taxon>Bacillales</taxon>
        <taxon>Anoxybacillaceae</taxon>
        <taxon>Anoxybacillus</taxon>
    </lineage>
</organism>
<name>A0A0D0RP48_9BACL</name>
<comment type="caution">
    <text evidence="4">The sequence shown here is derived from an EMBL/GenBank/DDBJ whole genome shotgun (WGS) entry which is preliminary data.</text>
</comment>
<reference evidence="4 5" key="1">
    <citation type="submission" date="2015-01" db="EMBL/GenBank/DDBJ databases">
        <title>Draft genome of Anoxybacillus thermarum strain AF/04.</title>
        <authorList>
            <person name="Poli A."/>
            <person name="Nicolaus B."/>
            <person name="Chan K.-G."/>
            <person name="Kahar U.M."/>
            <person name="Yaakob A.S."/>
            <person name="Chan C.S."/>
            <person name="Goh K.M."/>
        </authorList>
    </citation>
    <scope>NUCLEOTIDE SEQUENCE [LARGE SCALE GENOMIC DNA]</scope>
    <source>
        <strain evidence="4 5">AF/04</strain>
    </source>
</reference>
<dbReference type="Pfam" id="PF14690">
    <property type="entry name" value="Zn_ribbon_ISL3"/>
    <property type="match status" value="1"/>
</dbReference>
<dbReference type="RefSeq" id="WP_043967848.1">
    <property type="nucleotide sequence ID" value="NZ_JXTH01000060.1"/>
</dbReference>
<accession>A0A0D0RP48</accession>
<proteinExistence type="predicted"/>
<dbReference type="AlphaFoldDB" id="A0A0D0RP48"/>
<dbReference type="NCBIfam" id="NF033550">
    <property type="entry name" value="transpos_ISL3"/>
    <property type="match status" value="1"/>
</dbReference>
<dbReference type="Pfam" id="PF13542">
    <property type="entry name" value="HTH_Tnp_ISL3"/>
    <property type="match status" value="1"/>
</dbReference>
<keyword evidence="5" id="KW-1185">Reference proteome</keyword>